<reference evidence="2 3" key="1">
    <citation type="submission" date="2020-02" db="EMBL/GenBank/DDBJ databases">
        <title>A chromosome-scale genome assembly of the black bullhead catfish (Ameiurus melas).</title>
        <authorList>
            <person name="Wen M."/>
            <person name="Zham M."/>
            <person name="Cabau C."/>
            <person name="Klopp C."/>
            <person name="Donnadieu C."/>
            <person name="Roques C."/>
            <person name="Bouchez O."/>
            <person name="Lampietro C."/>
            <person name="Jouanno E."/>
            <person name="Herpin A."/>
            <person name="Louis A."/>
            <person name="Berthelot C."/>
            <person name="Parey E."/>
            <person name="Roest-Crollius H."/>
            <person name="Braasch I."/>
            <person name="Postlethwait J."/>
            <person name="Robinson-Rechavi M."/>
            <person name="Echchiki A."/>
            <person name="Begum T."/>
            <person name="Montfort J."/>
            <person name="Schartl M."/>
            <person name="Bobe J."/>
            <person name="Guiguen Y."/>
        </authorList>
    </citation>
    <scope>NUCLEOTIDE SEQUENCE [LARGE SCALE GENOMIC DNA]</scope>
    <source>
        <strain evidence="2">M_S1</strain>
        <tissue evidence="2">Blood</tissue>
    </source>
</reference>
<feature type="compositionally biased region" description="Polar residues" evidence="1">
    <location>
        <begin position="73"/>
        <end position="82"/>
    </location>
</feature>
<organism evidence="2 3">
    <name type="scientific">Ameiurus melas</name>
    <name type="common">Black bullhead</name>
    <name type="synonym">Silurus melas</name>
    <dbReference type="NCBI Taxonomy" id="219545"/>
    <lineage>
        <taxon>Eukaryota</taxon>
        <taxon>Metazoa</taxon>
        <taxon>Chordata</taxon>
        <taxon>Craniata</taxon>
        <taxon>Vertebrata</taxon>
        <taxon>Euteleostomi</taxon>
        <taxon>Actinopterygii</taxon>
        <taxon>Neopterygii</taxon>
        <taxon>Teleostei</taxon>
        <taxon>Ostariophysi</taxon>
        <taxon>Siluriformes</taxon>
        <taxon>Ictaluridae</taxon>
        <taxon>Ameiurus</taxon>
    </lineage>
</organism>
<feature type="compositionally biased region" description="Basic and acidic residues" evidence="1">
    <location>
        <begin position="7"/>
        <end position="23"/>
    </location>
</feature>
<comment type="caution">
    <text evidence="2">The sequence shown here is derived from an EMBL/GenBank/DDBJ whole genome shotgun (WGS) entry which is preliminary data.</text>
</comment>
<proteinExistence type="predicted"/>
<dbReference type="PANTHER" id="PTHR36474">
    <property type="entry name" value="PROTEIN LIAT1"/>
    <property type="match status" value="1"/>
</dbReference>
<feature type="compositionally biased region" description="Basic and acidic residues" evidence="1">
    <location>
        <begin position="46"/>
        <end position="56"/>
    </location>
</feature>
<gene>
    <name evidence="2" type="ORF">AMELA_G00210530</name>
</gene>
<dbReference type="PANTHER" id="PTHR36474:SF1">
    <property type="entry name" value="PROTEIN LIAT1"/>
    <property type="match status" value="1"/>
</dbReference>
<dbReference type="Proteomes" id="UP000593565">
    <property type="component" value="Unassembled WGS sequence"/>
</dbReference>
<feature type="compositionally biased region" description="Basic residues" evidence="1">
    <location>
        <begin position="36"/>
        <end position="45"/>
    </location>
</feature>
<evidence type="ECO:0000313" key="3">
    <source>
        <dbReference type="Proteomes" id="UP000593565"/>
    </source>
</evidence>
<evidence type="ECO:0000313" key="2">
    <source>
        <dbReference type="EMBL" id="KAF4077660.1"/>
    </source>
</evidence>
<protein>
    <submittedName>
        <fullName evidence="2">Uncharacterized protein</fullName>
    </submittedName>
</protein>
<dbReference type="InterPro" id="IPR038794">
    <property type="entry name" value="LIAT1"/>
</dbReference>
<keyword evidence="3" id="KW-1185">Reference proteome</keyword>
<sequence>MATLTGKLRDPRDVIQSSRRGDPHTTPASGSAGREGKKKKKRNRVKEKNKPTCEQKKRGHPSTPSHSDDSEKPQTQQSTNTEKSSDPNPAKGYAKERSARKCRKGKTVQAAVEETPAPDKEDKMEASSQAQESLRWEGVLDDPIAEAKRLEVYKANRRIRYMAFKQTLLENATVVLGSESDVNKLARTCKAGSATVM</sequence>
<evidence type="ECO:0000256" key="1">
    <source>
        <dbReference type="SAM" id="MobiDB-lite"/>
    </source>
</evidence>
<dbReference type="EMBL" id="JAAGNN010000018">
    <property type="protein sequence ID" value="KAF4077660.1"/>
    <property type="molecule type" value="Genomic_DNA"/>
</dbReference>
<dbReference type="AlphaFoldDB" id="A0A7J6A4F6"/>
<name>A0A7J6A4F6_AMEME</name>
<feature type="region of interest" description="Disordered" evidence="1">
    <location>
        <begin position="1"/>
        <end position="134"/>
    </location>
</feature>
<accession>A0A7J6A4F6</accession>